<dbReference type="GO" id="GO:0016829">
    <property type="term" value="F:lyase activity"/>
    <property type="evidence" value="ECO:0007669"/>
    <property type="project" value="UniProtKB-KW"/>
</dbReference>
<comment type="subcellular location">
    <subcellularLocation>
        <location evidence="2">Secreted</location>
    </subcellularLocation>
</comment>
<feature type="domain" description="Pectate lyase" evidence="5">
    <location>
        <begin position="106"/>
        <end position="357"/>
    </location>
</feature>
<dbReference type="SMART" id="SM00656">
    <property type="entry name" value="Amb_all"/>
    <property type="match status" value="1"/>
</dbReference>
<gene>
    <name evidence="6" type="ORF">M4V62_37360</name>
</gene>
<sequence length="432" mass="45918">MTTTRTRRGAVRRSLTLLAGCTALVVAVTSAPASAAGARDVLPPRDGWASADGGTTGGAGADRAHTYTVTTWGQLRAALADDPGAPRVIKVKGTLNATAAGCAAFEADGYDFDRYLADYDPAVWGRDTPVSGAQEDLRAASAARQGAAIKAYVPADTTIVGVGRNAGITGGSLQIQGVDNVVVRDLTLESPLDCFPQWDPTDGATGAWNSEYDSMVVHGSTHVWVDHNTFTDGAHPDSSLPSYYGEIYQQHDGELDVVRGADLVTASWNVFADHDKTLMIGNSDSAGATDRGKLRVTLHHNVFRDIVERAPRVRFGQVDAYNNHYIVPAGGYQYSFGIGQESRLVAQKNAFTLPDGVSAAKILKKWKEAPVTADANYVNGRRVDLIAVHNAELPEETLASGAGWTPSLRTRVDDPRKLPGLLAHQAGAGKRR</sequence>
<organism evidence="6 7">
    <name type="scientific">Streptomyces durmitorensis</name>
    <dbReference type="NCBI Taxonomy" id="319947"/>
    <lineage>
        <taxon>Bacteria</taxon>
        <taxon>Bacillati</taxon>
        <taxon>Actinomycetota</taxon>
        <taxon>Actinomycetes</taxon>
        <taxon>Kitasatosporales</taxon>
        <taxon>Streptomycetaceae</taxon>
        <taxon>Streptomyces</taxon>
    </lineage>
</organism>
<evidence type="ECO:0000313" key="7">
    <source>
        <dbReference type="Proteomes" id="UP000829992"/>
    </source>
</evidence>
<dbReference type="PANTHER" id="PTHR31683">
    <property type="entry name" value="PECTATE LYASE 18-RELATED"/>
    <property type="match status" value="1"/>
</dbReference>
<feature type="chain" id="PRO_5045189098" evidence="4">
    <location>
        <begin position="36"/>
        <end position="432"/>
    </location>
</feature>
<dbReference type="Proteomes" id="UP000829992">
    <property type="component" value="Chromosome"/>
</dbReference>
<dbReference type="Pfam" id="PF00544">
    <property type="entry name" value="Pectate_lyase_4"/>
    <property type="match status" value="1"/>
</dbReference>
<accession>A0ABY4Q4I2</accession>
<keyword evidence="2" id="KW-0624">Polysaccharide degradation</keyword>
<comment type="similarity">
    <text evidence="2">Belongs to the polysaccharide lyase 1 family.</text>
</comment>
<evidence type="ECO:0000256" key="3">
    <source>
        <dbReference type="SAM" id="MobiDB-lite"/>
    </source>
</evidence>
<dbReference type="RefSeq" id="WP_249591614.1">
    <property type="nucleotide sequence ID" value="NZ_BAAAQL010000018.1"/>
</dbReference>
<evidence type="ECO:0000256" key="1">
    <source>
        <dbReference type="ARBA" id="ARBA00023239"/>
    </source>
</evidence>
<feature type="region of interest" description="Disordered" evidence="3">
    <location>
        <begin position="36"/>
        <end position="62"/>
    </location>
</feature>
<reference evidence="6 7" key="1">
    <citation type="submission" date="2022-05" db="EMBL/GenBank/DDBJ databases">
        <authorList>
            <person name="Zhou X."/>
            <person name="Li K."/>
            <person name="Man Y."/>
        </authorList>
    </citation>
    <scope>NUCLEOTIDE SEQUENCE [LARGE SCALE GENOMIC DNA]</scope>
    <source>
        <strain evidence="6 7">MS405</strain>
    </source>
</reference>
<proteinExistence type="inferred from homology"/>
<protein>
    <submittedName>
        <fullName evidence="6">Polysaccharide lyase family 1 protein</fullName>
    </submittedName>
</protein>
<keyword evidence="1 2" id="KW-0456">Lyase</keyword>
<keyword evidence="2" id="KW-0119">Carbohydrate metabolism</keyword>
<dbReference type="InterPro" id="IPR012334">
    <property type="entry name" value="Pectin_lyas_fold"/>
</dbReference>
<evidence type="ECO:0000259" key="5">
    <source>
        <dbReference type="SMART" id="SM00656"/>
    </source>
</evidence>
<dbReference type="InterPro" id="IPR045032">
    <property type="entry name" value="PEL"/>
</dbReference>
<evidence type="ECO:0000313" key="6">
    <source>
        <dbReference type="EMBL" id="UQT60280.1"/>
    </source>
</evidence>
<keyword evidence="4" id="KW-0732">Signal</keyword>
<keyword evidence="7" id="KW-1185">Reference proteome</keyword>
<dbReference type="Gene3D" id="2.160.20.10">
    <property type="entry name" value="Single-stranded right-handed beta-helix, Pectin lyase-like"/>
    <property type="match status" value="1"/>
</dbReference>
<keyword evidence="2" id="KW-0964">Secreted</keyword>
<dbReference type="InterPro" id="IPR002022">
    <property type="entry name" value="Pec_lyase"/>
</dbReference>
<dbReference type="PANTHER" id="PTHR31683:SF18">
    <property type="entry name" value="PECTATE LYASE 21-RELATED"/>
    <property type="match status" value="1"/>
</dbReference>
<dbReference type="InterPro" id="IPR011050">
    <property type="entry name" value="Pectin_lyase_fold/virulence"/>
</dbReference>
<dbReference type="SUPFAM" id="SSF51126">
    <property type="entry name" value="Pectin lyase-like"/>
    <property type="match status" value="1"/>
</dbReference>
<evidence type="ECO:0000256" key="4">
    <source>
        <dbReference type="SAM" id="SignalP"/>
    </source>
</evidence>
<name>A0ABY4Q4I2_9ACTN</name>
<dbReference type="EMBL" id="CP097289">
    <property type="protein sequence ID" value="UQT60280.1"/>
    <property type="molecule type" value="Genomic_DNA"/>
</dbReference>
<evidence type="ECO:0000256" key="2">
    <source>
        <dbReference type="RuleBase" id="RU361173"/>
    </source>
</evidence>
<feature type="signal peptide" evidence="4">
    <location>
        <begin position="1"/>
        <end position="35"/>
    </location>
</feature>
<feature type="region of interest" description="Disordered" evidence="3">
    <location>
        <begin position="404"/>
        <end position="432"/>
    </location>
</feature>